<accession>A0A8H9GQB1</accession>
<reference evidence="2" key="1">
    <citation type="journal article" date="2019" name="Int. J. Syst. Evol. Microbiol.">
        <title>The Global Catalogue of Microorganisms (GCM) 10K type strain sequencing project: providing services to taxonomists for standard genome sequencing and annotation.</title>
        <authorList>
            <consortium name="The Broad Institute Genomics Platform"/>
            <consortium name="The Broad Institute Genome Sequencing Center for Infectious Disease"/>
            <person name="Wu L."/>
            <person name="Ma J."/>
        </authorList>
    </citation>
    <scope>NUCLEOTIDE SEQUENCE [LARGE SCALE GENOMIC DNA]</scope>
    <source>
        <strain evidence="2">JCM 31047</strain>
    </source>
</reference>
<organism evidence="1 2">
    <name type="scientific">Deinococcus arenae</name>
    <dbReference type="NCBI Taxonomy" id="1452751"/>
    <lineage>
        <taxon>Bacteria</taxon>
        <taxon>Thermotogati</taxon>
        <taxon>Deinococcota</taxon>
        <taxon>Deinococci</taxon>
        <taxon>Deinococcales</taxon>
        <taxon>Deinococcaceae</taxon>
        <taxon>Deinococcus</taxon>
    </lineage>
</organism>
<proteinExistence type="predicted"/>
<protein>
    <submittedName>
        <fullName evidence="1">Uncharacterized protein</fullName>
    </submittedName>
</protein>
<dbReference type="Proteomes" id="UP000600547">
    <property type="component" value="Unassembled WGS sequence"/>
</dbReference>
<dbReference type="EMBL" id="BMQG01000004">
    <property type="protein sequence ID" value="GGM39944.1"/>
    <property type="molecule type" value="Genomic_DNA"/>
</dbReference>
<gene>
    <name evidence="1" type="ORF">GCM10008956_15460</name>
</gene>
<evidence type="ECO:0000313" key="1">
    <source>
        <dbReference type="EMBL" id="GGM39944.1"/>
    </source>
</evidence>
<keyword evidence="2" id="KW-1185">Reference proteome</keyword>
<dbReference type="AlphaFoldDB" id="A0A8H9GQB1"/>
<comment type="caution">
    <text evidence="1">The sequence shown here is derived from an EMBL/GenBank/DDBJ whole genome shotgun (WGS) entry which is preliminary data.</text>
</comment>
<evidence type="ECO:0000313" key="2">
    <source>
        <dbReference type="Proteomes" id="UP000600547"/>
    </source>
</evidence>
<name>A0A8H9GQB1_9DEIO</name>
<sequence>MTMLTALTARLPPLLPLDIAPELPPTFTVNGRVYVPWIEGVEVIRAPTETAYNVTPRQTARGRTWPSGSGKPKPIQMTVTLRFEASTALAVARLAQRWRRVLLSCTAYTEGARSVYPIGVMSATEAAGEGLTRTLTVTWLLFDARWRLSPDDLFPTDHPVESSPGLYPLGLLQVEDGGTGYYDVSPLGDANFSNPATLELTSSSGQTYTFTTVGIEVPES</sequence>
<dbReference type="RefSeq" id="WP_189062514.1">
    <property type="nucleotide sequence ID" value="NZ_BMQG01000004.1"/>
</dbReference>